<organism evidence="3">
    <name type="scientific">Hyaloperonospora arabidopsidis (strain Emoy2)</name>
    <name type="common">Downy mildew agent</name>
    <name type="synonym">Peronospora arabidopsidis</name>
    <dbReference type="NCBI Taxonomy" id="559515"/>
    <lineage>
        <taxon>Eukaryota</taxon>
        <taxon>Sar</taxon>
        <taxon>Stramenopiles</taxon>
        <taxon>Oomycota</taxon>
        <taxon>Peronosporomycetes</taxon>
        <taxon>Peronosporales</taxon>
        <taxon>Peronosporaceae</taxon>
        <taxon>Hyaloperonospora</taxon>
    </lineage>
</organism>
<feature type="non-terminal residue" evidence="3">
    <location>
        <position position="467"/>
    </location>
</feature>
<evidence type="ECO:0000313" key="3">
    <source>
        <dbReference type="EMBL" id="BAP69094.1"/>
    </source>
</evidence>
<name>A0A090C2V2_HYAAE</name>
<sequence>MATSSLLSVMLTICLSLTQHLGNVRATTRHRHYDLRTTASSTKSTTSSAAKGRRHYAVARNPGGGTLTPSDHKLVTLDFDLRALRGLCRRQEQARDREAETRLATHLLVRDCTYRTLYREYIEVYLADPPQIGTTTNQRCTSTLHSALEAAADSVGYMPLVKHGKEVDPELSRLLYEQRQLRQLIYNDHTQDVKALRTKRNRLLHRIRERSKALAGAFIEEKLAIIEQSNRSTHMFEATRALFRRRLPSLSLHDSTGGYILSRQEAGIQIKQHFQGQFFDPTRTPVADDGVKRPLNNPITAFEIERAFRHLRNERATGPDSIPAELLKYGSELLARPLADIINRGLATRYDIHLGDGILLGLPKPAGQFASLRPIVLLNSIRKAISLVVLRRISPKVKQYLSPHQSGFRPCRSTADAVWSHRWIAARAQRYKERSHIRGIDLSRAFDTINRDKLLSALKPLLDDDEI</sequence>
<dbReference type="AlphaFoldDB" id="A0A090C2V2"/>
<dbReference type="PROSITE" id="PS50878">
    <property type="entry name" value="RT_POL"/>
    <property type="match status" value="1"/>
</dbReference>
<dbReference type="Pfam" id="PF00078">
    <property type="entry name" value="RVT_1"/>
    <property type="match status" value="1"/>
</dbReference>
<evidence type="ECO:0000256" key="1">
    <source>
        <dbReference type="SAM" id="SignalP"/>
    </source>
</evidence>
<evidence type="ECO:0000259" key="2">
    <source>
        <dbReference type="PROSITE" id="PS50878"/>
    </source>
</evidence>
<feature type="signal peptide" evidence="1">
    <location>
        <begin position="1"/>
        <end position="26"/>
    </location>
</feature>
<gene>
    <name evidence="3" type="primary">HaRxLL433</name>
</gene>
<keyword evidence="1" id="KW-0732">Signal</keyword>
<feature type="chain" id="PRO_5001853383" evidence="1">
    <location>
        <begin position="27"/>
        <end position="467"/>
    </location>
</feature>
<proteinExistence type="evidence at transcript level"/>
<dbReference type="InterPro" id="IPR000477">
    <property type="entry name" value="RT_dom"/>
</dbReference>
<feature type="domain" description="Reverse transcriptase" evidence="2">
    <location>
        <begin position="343"/>
        <end position="467"/>
    </location>
</feature>
<accession>A0A090C2V2</accession>
<reference evidence="3" key="1">
    <citation type="journal article" date="2014" name="PLoS Pathog.">
        <title>Expression profiling during Arabidopsis/downy mildew interaction reveals a highly-expressed effector that attenuates responses to salicylic acid.</title>
        <authorList>
            <person name="Asai S."/>
            <person name="Rallapalli G."/>
            <person name="Piquerez S.J.M."/>
            <person name="Caillaud M.C."/>
            <person name="Furzer O.J."/>
            <person name="Ishaque N."/>
            <person name="Wirthmueller L."/>
            <person name="Fabro G."/>
            <person name="Shirasu K."/>
            <person name="Jones J.D.G."/>
        </authorList>
    </citation>
    <scope>NUCLEOTIDE SEQUENCE</scope>
    <source>
        <strain evidence="3">Emoy2</strain>
    </source>
</reference>
<dbReference type="EMBL" id="AB922518">
    <property type="protein sequence ID" value="BAP69094.1"/>
    <property type="molecule type" value="mRNA"/>
</dbReference>
<dbReference type="PANTHER" id="PTHR19446">
    <property type="entry name" value="REVERSE TRANSCRIPTASES"/>
    <property type="match status" value="1"/>
</dbReference>
<protein>
    <submittedName>
        <fullName evidence="3">RxLR effector candidate protein</fullName>
    </submittedName>
</protein>